<dbReference type="InterPro" id="IPR008824">
    <property type="entry name" value="RuvB-like_N"/>
</dbReference>
<reference evidence="11 12" key="1">
    <citation type="submission" date="2023-02" db="EMBL/GenBank/DDBJ databases">
        <title>Host association and intracellularity evolved multiple times independently in the Rickettsiales.</title>
        <authorList>
            <person name="Castelli M."/>
            <person name="Nardi T."/>
            <person name="Gammuto L."/>
            <person name="Bellinzona G."/>
            <person name="Sabaneyeva E."/>
            <person name="Potekhin A."/>
            <person name="Serra V."/>
            <person name="Petroni G."/>
            <person name="Sassera D."/>
        </authorList>
    </citation>
    <scope>NUCLEOTIDE SEQUENCE [LARGE SCALE GENOMIC DNA]</scope>
    <source>
        <strain evidence="11 12">BOD18</strain>
    </source>
</reference>
<dbReference type="InterPro" id="IPR041445">
    <property type="entry name" value="AAA_lid_4"/>
</dbReference>
<dbReference type="SMART" id="SM00382">
    <property type="entry name" value="AAA"/>
    <property type="match status" value="1"/>
</dbReference>
<organism evidence="11 12">
    <name type="scientific">Candidatus Cyrtobacter comes</name>
    <dbReference type="NCBI Taxonomy" id="675776"/>
    <lineage>
        <taxon>Bacteria</taxon>
        <taxon>Pseudomonadati</taxon>
        <taxon>Pseudomonadota</taxon>
        <taxon>Alphaproteobacteria</taxon>
        <taxon>Rickettsiales</taxon>
        <taxon>Candidatus Midichloriaceae</taxon>
        <taxon>Candidatus Cyrtobacter</taxon>
    </lineage>
</organism>
<sequence>MQRLNSEISTELKEVDKIVARDFRPRSLDSFIGQVSMKQNLKVFIEAAKARNETLDHILFYGPPGLGKTTLAQIIAHEMCSEIKVTSAPMLSKVGDLAAILTNLCNNDILFIDEIHRLNSSVEETLYSAMEDRNIDIIIGEGQAARTVKITLNPFTLVGATTRLGLLSSPLRDRFGIPVKLSFYTQEELKLIVERMANITGKEIDFDASYKIAMCARGTPRIAIRLFKRIRDFSEHYNGLNGKIDLAIVKSSLDALEIDDMGLDISDYLYLKYIMKSHNGGPVGIETISAALSEDRDAIEDFIEPYLMQIGFISRTPRGRIVTNKCLGYIENIGLL</sequence>
<evidence type="ECO:0000313" key="12">
    <source>
        <dbReference type="Proteomes" id="UP001293791"/>
    </source>
</evidence>
<feature type="binding site" evidence="9">
    <location>
        <position position="184"/>
    </location>
    <ligand>
        <name>ATP</name>
        <dbReference type="ChEBI" id="CHEBI:30616"/>
    </ligand>
</feature>
<dbReference type="Gene3D" id="3.40.50.300">
    <property type="entry name" value="P-loop containing nucleotide triphosphate hydrolases"/>
    <property type="match status" value="1"/>
</dbReference>
<dbReference type="Pfam" id="PF05491">
    <property type="entry name" value="WHD_RuvB"/>
    <property type="match status" value="1"/>
</dbReference>
<dbReference type="InterPro" id="IPR003593">
    <property type="entry name" value="AAA+_ATPase"/>
</dbReference>
<feature type="binding site" evidence="9">
    <location>
        <position position="69"/>
    </location>
    <ligand>
        <name>Mg(2+)</name>
        <dbReference type="ChEBI" id="CHEBI:18420"/>
    </ligand>
</feature>
<evidence type="ECO:0000259" key="10">
    <source>
        <dbReference type="SMART" id="SM00382"/>
    </source>
</evidence>
<name>A0ABU5L7U6_9RICK</name>
<dbReference type="SUPFAM" id="SSF46785">
    <property type="entry name" value="Winged helix' DNA-binding domain"/>
    <property type="match status" value="1"/>
</dbReference>
<dbReference type="InterPro" id="IPR036388">
    <property type="entry name" value="WH-like_DNA-bd_sf"/>
</dbReference>
<evidence type="ECO:0000256" key="2">
    <source>
        <dbReference type="ARBA" id="ARBA00022741"/>
    </source>
</evidence>
<dbReference type="NCBIfam" id="TIGR00635">
    <property type="entry name" value="ruvB"/>
    <property type="match status" value="1"/>
</dbReference>
<accession>A0ABU5L7U6</accession>
<dbReference type="NCBIfam" id="NF000868">
    <property type="entry name" value="PRK00080.1"/>
    <property type="match status" value="1"/>
</dbReference>
<evidence type="ECO:0000256" key="6">
    <source>
        <dbReference type="ARBA" id="ARBA00023125"/>
    </source>
</evidence>
<comment type="similarity">
    <text evidence="9">Belongs to the RuvB family.</text>
</comment>
<evidence type="ECO:0000256" key="1">
    <source>
        <dbReference type="ARBA" id="ARBA00022490"/>
    </source>
</evidence>
<keyword evidence="3 9" id="KW-0227">DNA damage</keyword>
<comment type="subcellular location">
    <subcellularLocation>
        <location evidence="9">Cytoplasm</location>
    </subcellularLocation>
</comment>
<keyword evidence="4 9" id="KW-0378">Hydrolase</keyword>
<keyword evidence="7 9" id="KW-0233">DNA recombination</keyword>
<gene>
    <name evidence="9" type="primary">ruvB</name>
    <name evidence="11" type="ORF">Cyrtocomes_00568</name>
</gene>
<protein>
    <recommendedName>
        <fullName evidence="9">Holliday junction branch migration complex subunit RuvB</fullName>
        <ecNumber evidence="9">3.6.4.-</ecNumber>
    </recommendedName>
</protein>
<feature type="binding site" evidence="9">
    <location>
        <position position="221"/>
    </location>
    <ligand>
        <name>ATP</name>
        <dbReference type="ChEBI" id="CHEBI:30616"/>
    </ligand>
</feature>
<comment type="caution">
    <text evidence="11">The sequence shown here is derived from an EMBL/GenBank/DDBJ whole genome shotgun (WGS) entry which is preliminary data.</text>
</comment>
<evidence type="ECO:0000256" key="3">
    <source>
        <dbReference type="ARBA" id="ARBA00022763"/>
    </source>
</evidence>
<dbReference type="SUPFAM" id="SSF52540">
    <property type="entry name" value="P-loop containing nucleoside triphosphate hydrolases"/>
    <property type="match status" value="1"/>
</dbReference>
<keyword evidence="5 9" id="KW-0067">ATP-binding</keyword>
<feature type="domain" description="AAA+ ATPase" evidence="10">
    <location>
        <begin position="54"/>
        <end position="181"/>
    </location>
</feature>
<dbReference type="Gene3D" id="1.10.10.10">
    <property type="entry name" value="Winged helix-like DNA-binding domain superfamily/Winged helix DNA-binding domain"/>
    <property type="match status" value="1"/>
</dbReference>
<dbReference type="PANTHER" id="PTHR42848:SF1">
    <property type="entry name" value="HOLLIDAY JUNCTION BRANCH MIGRATION COMPLEX SUBUNIT RUVB"/>
    <property type="match status" value="1"/>
</dbReference>
<keyword evidence="11" id="KW-0347">Helicase</keyword>
<feature type="region of interest" description="Head domain (RuvB-H)" evidence="9">
    <location>
        <begin position="260"/>
        <end position="336"/>
    </location>
</feature>
<dbReference type="HAMAP" id="MF_00016">
    <property type="entry name" value="DNA_HJ_migration_RuvB"/>
    <property type="match status" value="1"/>
</dbReference>
<dbReference type="Pfam" id="PF17864">
    <property type="entry name" value="AAA_lid_4"/>
    <property type="match status" value="1"/>
</dbReference>
<feature type="binding site" evidence="9">
    <location>
        <position position="70"/>
    </location>
    <ligand>
        <name>ATP</name>
        <dbReference type="ChEBI" id="CHEBI:30616"/>
    </ligand>
</feature>
<evidence type="ECO:0000256" key="9">
    <source>
        <dbReference type="HAMAP-Rule" id="MF_00016"/>
    </source>
</evidence>
<dbReference type="RefSeq" id="WP_322497673.1">
    <property type="nucleotide sequence ID" value="NZ_JARGYT010000026.1"/>
</dbReference>
<dbReference type="Proteomes" id="UP001293791">
    <property type="component" value="Unassembled WGS sequence"/>
</dbReference>
<comment type="function">
    <text evidence="9">The RuvA-RuvB-RuvC complex processes Holliday junction (HJ) DNA during genetic recombination and DNA repair, while the RuvA-RuvB complex plays an important role in the rescue of blocked DNA replication forks via replication fork reversal (RFR). RuvA specifically binds to HJ cruciform DNA, conferring on it an open structure. The RuvB hexamer acts as an ATP-dependent pump, pulling dsDNA into and through the RuvAB complex. RuvB forms 2 homohexamers on either side of HJ DNA bound by 1 or 2 RuvA tetramers; 4 subunits per hexamer contact DNA at a time. Coordinated motions by a converter formed by DNA-disengaged RuvB subunits stimulates ATP hydrolysis and nucleotide exchange. Immobilization of the converter enables RuvB to convert the ATP-contained energy into a lever motion, pulling 2 nucleotides of DNA out of the RuvA tetramer per ATP hydrolyzed, thus driving DNA branch migration. The RuvB motors rotate together with the DNA substrate, which together with the progressing nucleotide cycle form the mechanistic basis for DNA recombination by continuous HJ branch migration. Branch migration allows RuvC to scan DNA until it finds its consensus sequence, where it cleaves and resolves cruciform DNA.</text>
</comment>
<feature type="binding site" evidence="9">
    <location>
        <position position="65"/>
    </location>
    <ligand>
        <name>ATP</name>
        <dbReference type="ChEBI" id="CHEBI:30616"/>
    </ligand>
</feature>
<feature type="binding site" evidence="9">
    <location>
        <position position="69"/>
    </location>
    <ligand>
        <name>ATP</name>
        <dbReference type="ChEBI" id="CHEBI:30616"/>
    </ligand>
</feature>
<dbReference type="Pfam" id="PF05496">
    <property type="entry name" value="RuvB_N"/>
    <property type="match status" value="1"/>
</dbReference>
<evidence type="ECO:0000256" key="4">
    <source>
        <dbReference type="ARBA" id="ARBA00022801"/>
    </source>
</evidence>
<keyword evidence="1 9" id="KW-0963">Cytoplasm</keyword>
<comment type="domain">
    <text evidence="9">Has 3 domains, the large (RuvB-L) and small ATPase (RuvB-S) domains and the C-terminal head (RuvB-H) domain. The head domain binds DNA, while the ATPase domains jointly bind ATP, ADP or are empty depending on the state of the subunit in the translocation cycle. During a single DNA translocation step the structure of each domain remains the same, but their relative positions change.</text>
</comment>
<comment type="subunit">
    <text evidence="9">Homohexamer. Forms an RuvA(8)-RuvB(12)-Holliday junction (HJ) complex. HJ DNA is sandwiched between 2 RuvA tetramers; dsDNA enters through RuvA and exits via RuvB. An RuvB hexamer assembles on each DNA strand where it exits the tetramer. Each RuvB hexamer is contacted by two RuvA subunits (via domain III) on 2 adjacent RuvB subunits; this complex drives branch migration. In the full resolvosome a probable DNA-RuvA(4)-RuvB(12)-RuvC(2) complex forms which resolves the HJ.</text>
</comment>
<comment type="catalytic activity">
    <reaction evidence="9">
        <text>ATP + H2O = ADP + phosphate + H(+)</text>
        <dbReference type="Rhea" id="RHEA:13065"/>
        <dbReference type="ChEBI" id="CHEBI:15377"/>
        <dbReference type="ChEBI" id="CHEBI:15378"/>
        <dbReference type="ChEBI" id="CHEBI:30616"/>
        <dbReference type="ChEBI" id="CHEBI:43474"/>
        <dbReference type="ChEBI" id="CHEBI:456216"/>
    </reaction>
</comment>
<dbReference type="InterPro" id="IPR004605">
    <property type="entry name" value="DNA_helicase_Holl-junc_RuvB"/>
</dbReference>
<keyword evidence="6 9" id="KW-0238">DNA-binding</keyword>
<dbReference type="EMBL" id="JARGYT010000026">
    <property type="protein sequence ID" value="MDZ5762195.1"/>
    <property type="molecule type" value="Genomic_DNA"/>
</dbReference>
<keyword evidence="12" id="KW-1185">Reference proteome</keyword>
<dbReference type="InterPro" id="IPR008823">
    <property type="entry name" value="RuvB_wg_C"/>
</dbReference>
<evidence type="ECO:0000256" key="5">
    <source>
        <dbReference type="ARBA" id="ARBA00022840"/>
    </source>
</evidence>
<dbReference type="EC" id="3.6.4.-" evidence="9"/>
<feature type="binding site" evidence="9">
    <location>
        <position position="315"/>
    </location>
    <ligand>
        <name>DNA</name>
        <dbReference type="ChEBI" id="CHEBI:16991"/>
    </ligand>
</feature>
<keyword evidence="8 9" id="KW-0234">DNA repair</keyword>
<feature type="binding site" evidence="9">
    <location>
        <position position="320"/>
    </location>
    <ligand>
        <name>DNA</name>
        <dbReference type="ChEBI" id="CHEBI:16991"/>
    </ligand>
</feature>
<dbReference type="GO" id="GO:0004386">
    <property type="term" value="F:helicase activity"/>
    <property type="evidence" value="ECO:0007669"/>
    <property type="project" value="UniProtKB-KW"/>
</dbReference>
<dbReference type="CDD" id="cd00009">
    <property type="entry name" value="AAA"/>
    <property type="match status" value="1"/>
</dbReference>
<feature type="binding site" evidence="9">
    <location>
        <position position="68"/>
    </location>
    <ligand>
        <name>ATP</name>
        <dbReference type="ChEBI" id="CHEBI:30616"/>
    </ligand>
</feature>
<dbReference type="InterPro" id="IPR027417">
    <property type="entry name" value="P-loop_NTPase"/>
</dbReference>
<proteinExistence type="inferred from homology"/>
<evidence type="ECO:0000256" key="7">
    <source>
        <dbReference type="ARBA" id="ARBA00023172"/>
    </source>
</evidence>
<feature type="binding site" evidence="9">
    <location>
        <position position="296"/>
    </location>
    <ligand>
        <name>DNA</name>
        <dbReference type="ChEBI" id="CHEBI:16991"/>
    </ligand>
</feature>
<dbReference type="InterPro" id="IPR036390">
    <property type="entry name" value="WH_DNA-bd_sf"/>
</dbReference>
<keyword evidence="2 9" id="KW-0547">Nucleotide-binding</keyword>
<comment type="caution">
    <text evidence="9">Lacks conserved residue(s) required for the propagation of feature annotation.</text>
</comment>
<feature type="binding site" evidence="9">
    <location>
        <position position="24"/>
    </location>
    <ligand>
        <name>ATP</name>
        <dbReference type="ChEBI" id="CHEBI:30616"/>
    </ligand>
</feature>
<dbReference type="Gene3D" id="1.10.8.60">
    <property type="match status" value="1"/>
</dbReference>
<evidence type="ECO:0000256" key="8">
    <source>
        <dbReference type="ARBA" id="ARBA00023204"/>
    </source>
</evidence>
<evidence type="ECO:0000313" key="11">
    <source>
        <dbReference type="EMBL" id="MDZ5762195.1"/>
    </source>
</evidence>
<dbReference type="PANTHER" id="PTHR42848">
    <property type="match status" value="1"/>
</dbReference>
<feature type="binding site" evidence="9">
    <location>
        <position position="174"/>
    </location>
    <ligand>
        <name>ATP</name>
        <dbReference type="ChEBI" id="CHEBI:30616"/>
    </ligand>
</feature>